<keyword evidence="1" id="KW-0472">Membrane</keyword>
<keyword evidence="1" id="KW-0812">Transmembrane</keyword>
<keyword evidence="3" id="KW-1185">Reference proteome</keyword>
<dbReference type="AlphaFoldDB" id="A0AAV1ANQ8"/>
<gene>
    <name evidence="2" type="ORF">VFH_IV207600</name>
</gene>
<sequence>MIDLYSTKQNLLNFSISSGFLGTLYILFLTALLGIGDGVLLTQLNALLGMLFKHEMKHEMLLIKPSKPSEQLCLPEIFSNIGWTLELQIQQELQSLLKWALDQWLY</sequence>
<accession>A0AAV1ANQ8</accession>
<organism evidence="2 3">
    <name type="scientific">Vicia faba</name>
    <name type="common">Broad bean</name>
    <name type="synonym">Faba vulgaris</name>
    <dbReference type="NCBI Taxonomy" id="3906"/>
    <lineage>
        <taxon>Eukaryota</taxon>
        <taxon>Viridiplantae</taxon>
        <taxon>Streptophyta</taxon>
        <taxon>Embryophyta</taxon>
        <taxon>Tracheophyta</taxon>
        <taxon>Spermatophyta</taxon>
        <taxon>Magnoliopsida</taxon>
        <taxon>eudicotyledons</taxon>
        <taxon>Gunneridae</taxon>
        <taxon>Pentapetalae</taxon>
        <taxon>rosids</taxon>
        <taxon>fabids</taxon>
        <taxon>Fabales</taxon>
        <taxon>Fabaceae</taxon>
        <taxon>Papilionoideae</taxon>
        <taxon>50 kb inversion clade</taxon>
        <taxon>NPAAA clade</taxon>
        <taxon>Hologalegina</taxon>
        <taxon>IRL clade</taxon>
        <taxon>Fabeae</taxon>
        <taxon>Vicia</taxon>
    </lineage>
</organism>
<name>A0AAV1ANQ8_VICFA</name>
<protein>
    <submittedName>
        <fullName evidence="2">Uncharacterized protein</fullName>
    </submittedName>
</protein>
<keyword evidence="1" id="KW-1133">Transmembrane helix</keyword>
<feature type="transmembrane region" description="Helical" evidence="1">
    <location>
        <begin position="20"/>
        <end position="52"/>
    </location>
</feature>
<proteinExistence type="predicted"/>
<reference evidence="2 3" key="1">
    <citation type="submission" date="2023-01" db="EMBL/GenBank/DDBJ databases">
        <authorList>
            <person name="Kreplak J."/>
        </authorList>
    </citation>
    <scope>NUCLEOTIDE SEQUENCE [LARGE SCALE GENOMIC DNA]</scope>
</reference>
<evidence type="ECO:0000313" key="2">
    <source>
        <dbReference type="EMBL" id="CAI8610978.1"/>
    </source>
</evidence>
<evidence type="ECO:0000313" key="3">
    <source>
        <dbReference type="Proteomes" id="UP001157006"/>
    </source>
</evidence>
<dbReference type="EMBL" id="OX451739">
    <property type="protein sequence ID" value="CAI8610978.1"/>
    <property type="molecule type" value="Genomic_DNA"/>
</dbReference>
<dbReference type="Proteomes" id="UP001157006">
    <property type="component" value="Chromosome 4"/>
</dbReference>
<evidence type="ECO:0000256" key="1">
    <source>
        <dbReference type="SAM" id="Phobius"/>
    </source>
</evidence>